<keyword evidence="2" id="KW-0472">Membrane</keyword>
<proteinExistence type="predicted"/>
<protein>
    <submittedName>
        <fullName evidence="4">Putative Flp pilus-assembly TadE/G-like protein</fullName>
    </submittedName>
</protein>
<feature type="domain" description="Putative Flp pilus-assembly TadG-like N-terminal" evidence="3">
    <location>
        <begin position="11"/>
        <end position="54"/>
    </location>
</feature>
<evidence type="ECO:0000313" key="5">
    <source>
        <dbReference type="Proteomes" id="UP000280726"/>
    </source>
</evidence>
<feature type="transmembrane region" description="Helical" evidence="2">
    <location>
        <begin position="12"/>
        <end position="32"/>
    </location>
</feature>
<accession>A0A3N5A8X4</accession>
<gene>
    <name evidence="4" type="ORF">EDD32_2620</name>
</gene>
<dbReference type="Pfam" id="PF13400">
    <property type="entry name" value="Tad"/>
    <property type="match status" value="1"/>
</dbReference>
<name>A0A3N5A8X4_9MICO</name>
<sequence>MQRLNCQRDRGAVAVVVALLMVAIIGTAAVSVDVANMWSDKRQLQNGADAAALAIAQECASGTCGGNPTDTAKEFAVLNKNDRLANAEVELDTAAGKVRVVTKADTDHWFAPIFGLDSSEVGAAATAAWGPAGSATSALPLTFSVCEIAAMTDGSFQETPSGSGNWELKYNSTQTTTIYLDHPGSSKDGSDGCTSTSSGAEIPGGFSWITDGLDACTAFTAIGYPVPSDTGNPGPGECSADYLQTLIGHDVVLPIFGESGGSGSGGSYTIYGYVGFTLEGLFLQTQGNGPIALGDSSGCNAGNGQCIRGKFTKISDGTGTSSPTAPNTGASNVRLTD</sequence>
<dbReference type="InterPro" id="IPR028087">
    <property type="entry name" value="Tad_N"/>
</dbReference>
<evidence type="ECO:0000256" key="1">
    <source>
        <dbReference type="SAM" id="MobiDB-lite"/>
    </source>
</evidence>
<evidence type="ECO:0000256" key="2">
    <source>
        <dbReference type="SAM" id="Phobius"/>
    </source>
</evidence>
<dbReference type="Proteomes" id="UP000280726">
    <property type="component" value="Unassembled WGS sequence"/>
</dbReference>
<feature type="region of interest" description="Disordered" evidence="1">
    <location>
        <begin position="317"/>
        <end position="337"/>
    </location>
</feature>
<dbReference type="AlphaFoldDB" id="A0A3N5A8X4"/>
<comment type="caution">
    <text evidence="4">The sequence shown here is derived from an EMBL/GenBank/DDBJ whole genome shotgun (WGS) entry which is preliminary data.</text>
</comment>
<keyword evidence="2" id="KW-0812">Transmembrane</keyword>
<keyword evidence="5" id="KW-1185">Reference proteome</keyword>
<dbReference type="EMBL" id="RKRA01000001">
    <property type="protein sequence ID" value="RPF28111.1"/>
    <property type="molecule type" value="Genomic_DNA"/>
</dbReference>
<evidence type="ECO:0000313" key="4">
    <source>
        <dbReference type="EMBL" id="RPF28111.1"/>
    </source>
</evidence>
<evidence type="ECO:0000259" key="3">
    <source>
        <dbReference type="Pfam" id="PF13400"/>
    </source>
</evidence>
<reference evidence="4 5" key="1">
    <citation type="submission" date="2018-11" db="EMBL/GenBank/DDBJ databases">
        <title>Sequencing the genomes of 1000 actinobacteria strains.</title>
        <authorList>
            <person name="Klenk H.-P."/>
        </authorList>
    </citation>
    <scope>NUCLEOTIDE SEQUENCE [LARGE SCALE GENOMIC DNA]</scope>
    <source>
        <strain evidence="4 5">DSM 14418</strain>
    </source>
</reference>
<keyword evidence="2" id="KW-1133">Transmembrane helix</keyword>
<dbReference type="RefSeq" id="WP_123918122.1">
    <property type="nucleotide sequence ID" value="NZ_RKRA01000001.1"/>
</dbReference>
<organism evidence="4 5">
    <name type="scientific">Georgenia muralis</name>
    <dbReference type="NCBI Taxonomy" id="154117"/>
    <lineage>
        <taxon>Bacteria</taxon>
        <taxon>Bacillati</taxon>
        <taxon>Actinomycetota</taxon>
        <taxon>Actinomycetes</taxon>
        <taxon>Micrococcales</taxon>
        <taxon>Bogoriellaceae</taxon>
        <taxon>Georgenia</taxon>
    </lineage>
</organism>
<dbReference type="OrthoDB" id="5187898at2"/>